<dbReference type="NCBIfam" id="TIGR00231">
    <property type="entry name" value="small_GTP"/>
    <property type="match status" value="1"/>
</dbReference>
<dbReference type="InterPro" id="IPR027417">
    <property type="entry name" value="P-loop_NTPase"/>
</dbReference>
<proteinExistence type="inferred from homology"/>
<comment type="caution">
    <text evidence="3">The sequence shown here is derived from an EMBL/GenBank/DDBJ whole genome shotgun (WGS) entry which is preliminary data.</text>
</comment>
<dbReference type="CDD" id="cd00154">
    <property type="entry name" value="Rab"/>
    <property type="match status" value="1"/>
</dbReference>
<dbReference type="PRINTS" id="PR00449">
    <property type="entry name" value="RASTRNSFRMNG"/>
</dbReference>
<dbReference type="FunFam" id="3.40.50.300:FF:001462">
    <property type="entry name" value="Small GTP-binding protein, putative"/>
    <property type="match status" value="1"/>
</dbReference>
<dbReference type="SMART" id="SM00173">
    <property type="entry name" value="RAS"/>
    <property type="match status" value="1"/>
</dbReference>
<dbReference type="SUPFAM" id="SSF52540">
    <property type="entry name" value="P-loop containing nucleoside triphosphate hydrolases"/>
    <property type="match status" value="1"/>
</dbReference>
<dbReference type="PROSITE" id="PS51421">
    <property type="entry name" value="RAS"/>
    <property type="match status" value="1"/>
</dbReference>
<reference evidence="3" key="1">
    <citation type="submission" date="2023-06" db="EMBL/GenBank/DDBJ databases">
        <authorList>
            <person name="Delattre M."/>
        </authorList>
    </citation>
    <scope>NUCLEOTIDE SEQUENCE</scope>
    <source>
        <strain evidence="3">AF72</strain>
    </source>
</reference>
<dbReference type="Pfam" id="PF00071">
    <property type="entry name" value="Ras"/>
    <property type="match status" value="1"/>
</dbReference>
<evidence type="ECO:0000313" key="3">
    <source>
        <dbReference type="EMBL" id="CAJ0564031.1"/>
    </source>
</evidence>
<dbReference type="Proteomes" id="UP001177023">
    <property type="component" value="Unassembled WGS sequence"/>
</dbReference>
<keyword evidence="2" id="KW-0547">Nucleotide-binding</keyword>
<dbReference type="InterPro" id="IPR005225">
    <property type="entry name" value="Small_GTP-bd"/>
</dbReference>
<dbReference type="EMBL" id="CATQJA010002630">
    <property type="protein sequence ID" value="CAJ0574410.1"/>
    <property type="molecule type" value="Genomic_DNA"/>
</dbReference>
<dbReference type="SMART" id="SM00175">
    <property type="entry name" value="RAB"/>
    <property type="match status" value="1"/>
</dbReference>
<name>A0AA36C7Y5_9BILA</name>
<comment type="similarity">
    <text evidence="1">Belongs to the small GTPase superfamily. Rab family.</text>
</comment>
<evidence type="ECO:0000256" key="1">
    <source>
        <dbReference type="ARBA" id="ARBA00006270"/>
    </source>
</evidence>
<dbReference type="GO" id="GO:0003924">
    <property type="term" value="F:GTPase activity"/>
    <property type="evidence" value="ECO:0007669"/>
    <property type="project" value="InterPro"/>
</dbReference>
<sequence>MPPESSFHRQILSPPRHDKSQYAVTKCREALRDHEDDVSAQSFRGEKHKVVVLGDSGVGKTSLIYRHKFGEINVPFNATIGASFVTCDMDVKGEQSQLQIWDTAGQERFRSMVPMYMRNAEAAILIYDITNRASFDDIDRWYLELSRICGPTEPIMVLVGNKADLEGRREVLYGHGVTKALKMGARFYEVSMYHPNAIEQLLNDLVVDIRGADDGECSRAETLVLEDDDEMKVIEQRKLFGCCNL</sequence>
<dbReference type="GO" id="GO:0005525">
    <property type="term" value="F:GTP binding"/>
    <property type="evidence" value="ECO:0007669"/>
    <property type="project" value="InterPro"/>
</dbReference>
<evidence type="ECO:0000313" key="4">
    <source>
        <dbReference type="EMBL" id="CAJ0574410.1"/>
    </source>
</evidence>
<accession>A0AA36C7Y5</accession>
<protein>
    <submittedName>
        <fullName evidence="3">Uncharacterized protein</fullName>
    </submittedName>
</protein>
<gene>
    <name evidence="4" type="ORF">MSPICULIGERA_LOCUS12745</name>
    <name evidence="3" type="ORF">MSPICULIGERA_LOCUS2729</name>
</gene>
<dbReference type="PROSITE" id="PS51419">
    <property type="entry name" value="RAB"/>
    <property type="match status" value="1"/>
</dbReference>
<dbReference type="Gene3D" id="3.40.50.300">
    <property type="entry name" value="P-loop containing nucleotide triphosphate hydrolases"/>
    <property type="match status" value="1"/>
</dbReference>
<dbReference type="AlphaFoldDB" id="A0AA36C7Y5"/>
<organism evidence="3 5">
    <name type="scientific">Mesorhabditis spiculigera</name>
    <dbReference type="NCBI Taxonomy" id="96644"/>
    <lineage>
        <taxon>Eukaryota</taxon>
        <taxon>Metazoa</taxon>
        <taxon>Ecdysozoa</taxon>
        <taxon>Nematoda</taxon>
        <taxon>Chromadorea</taxon>
        <taxon>Rhabditida</taxon>
        <taxon>Rhabditina</taxon>
        <taxon>Rhabditomorpha</taxon>
        <taxon>Rhabditoidea</taxon>
        <taxon>Rhabditidae</taxon>
        <taxon>Mesorhabditinae</taxon>
        <taxon>Mesorhabditis</taxon>
    </lineage>
</organism>
<dbReference type="EMBL" id="CATQJA010000778">
    <property type="protein sequence ID" value="CAJ0564031.1"/>
    <property type="molecule type" value="Genomic_DNA"/>
</dbReference>
<evidence type="ECO:0000256" key="2">
    <source>
        <dbReference type="ARBA" id="ARBA00022741"/>
    </source>
</evidence>
<dbReference type="SMART" id="SM00174">
    <property type="entry name" value="RHO"/>
    <property type="match status" value="1"/>
</dbReference>
<dbReference type="InterPro" id="IPR001806">
    <property type="entry name" value="Small_GTPase"/>
</dbReference>
<evidence type="ECO:0000313" key="5">
    <source>
        <dbReference type="Proteomes" id="UP001177023"/>
    </source>
</evidence>
<keyword evidence="5" id="KW-1185">Reference proteome</keyword>
<dbReference type="SMART" id="SM00176">
    <property type="entry name" value="RAN"/>
    <property type="match status" value="1"/>
</dbReference>
<feature type="non-terminal residue" evidence="3">
    <location>
        <position position="1"/>
    </location>
</feature>
<dbReference type="PANTHER" id="PTHR47978">
    <property type="match status" value="1"/>
</dbReference>